<keyword evidence="2" id="KW-1185">Reference proteome</keyword>
<evidence type="ECO:0000313" key="1">
    <source>
        <dbReference type="EMBL" id="GAW93169.1"/>
    </source>
</evidence>
<organism evidence="1 2">
    <name type="scientific">Calderihabitans maritimus</name>
    <dbReference type="NCBI Taxonomy" id="1246530"/>
    <lineage>
        <taxon>Bacteria</taxon>
        <taxon>Bacillati</taxon>
        <taxon>Bacillota</taxon>
        <taxon>Clostridia</taxon>
        <taxon>Neomoorellales</taxon>
        <taxon>Calderihabitantaceae</taxon>
        <taxon>Calderihabitans</taxon>
    </lineage>
</organism>
<proteinExistence type="predicted"/>
<reference evidence="2" key="1">
    <citation type="journal article" date="2017" name="Appl. Environ. Microbiol.">
        <title>Genomic Analysis of Calderihabitans maritimus KKC1, a Thermophilic, Hydrogenogenic, Carboxydotrophic Bacterium Isolated from Marine Sediment.</title>
        <authorList>
            <person name="Omae K."/>
            <person name="Yoneda Y."/>
            <person name="Fukuyama Y."/>
            <person name="Yoshida T."/>
            <person name="Sako Y."/>
        </authorList>
    </citation>
    <scope>NUCLEOTIDE SEQUENCE [LARGE SCALE GENOMIC DNA]</scope>
    <source>
        <strain evidence="2">KKC1</strain>
    </source>
</reference>
<gene>
    <name evidence="1" type="ORF">KKC1_23100</name>
</gene>
<comment type="caution">
    <text evidence="1">The sequence shown here is derived from an EMBL/GenBank/DDBJ whole genome shotgun (WGS) entry which is preliminary data.</text>
</comment>
<protein>
    <submittedName>
        <fullName evidence="1">Uncharacterized protein</fullName>
    </submittedName>
</protein>
<dbReference type="Proteomes" id="UP000197032">
    <property type="component" value="Unassembled WGS sequence"/>
</dbReference>
<accession>A0A1Z5HUF5</accession>
<sequence>MMTQVKHAAIIVLEILFTYLGRKDDRVGNISLRKRCMRKRKKNEKGQIKSQP</sequence>
<name>A0A1Z5HUF5_9FIRM</name>
<evidence type="ECO:0000313" key="2">
    <source>
        <dbReference type="Proteomes" id="UP000197032"/>
    </source>
</evidence>
<dbReference type="AlphaFoldDB" id="A0A1Z5HUF5"/>
<dbReference type="EMBL" id="BDGJ01000117">
    <property type="protein sequence ID" value="GAW93169.1"/>
    <property type="molecule type" value="Genomic_DNA"/>
</dbReference>